<name>B9SWV1_RICCO</name>
<accession>B9SWV1</accession>
<gene>
    <name evidence="2" type="ORF">RCOM_0011480</name>
</gene>
<evidence type="ECO:0000256" key="1">
    <source>
        <dbReference type="SAM" id="MobiDB-lite"/>
    </source>
</evidence>
<evidence type="ECO:0000313" key="2">
    <source>
        <dbReference type="EMBL" id="EEF31940.1"/>
    </source>
</evidence>
<reference evidence="3" key="1">
    <citation type="journal article" date="2010" name="Nat. Biotechnol.">
        <title>Draft genome sequence of the oilseed species Ricinus communis.</title>
        <authorList>
            <person name="Chan A.P."/>
            <person name="Crabtree J."/>
            <person name="Zhao Q."/>
            <person name="Lorenzi H."/>
            <person name="Orvis J."/>
            <person name="Puiu D."/>
            <person name="Melake-Berhan A."/>
            <person name="Jones K.M."/>
            <person name="Redman J."/>
            <person name="Chen G."/>
            <person name="Cahoon E.B."/>
            <person name="Gedil M."/>
            <person name="Stanke M."/>
            <person name="Haas B.J."/>
            <person name="Wortman J.R."/>
            <person name="Fraser-Liggett C.M."/>
            <person name="Ravel J."/>
            <person name="Rabinowicz P.D."/>
        </authorList>
    </citation>
    <scope>NUCLEOTIDE SEQUENCE [LARGE SCALE GENOMIC DNA]</scope>
    <source>
        <strain evidence="3">cv. Hale</strain>
    </source>
</reference>
<dbReference type="Proteomes" id="UP000008311">
    <property type="component" value="Unassembled WGS sequence"/>
</dbReference>
<protein>
    <submittedName>
        <fullName evidence="2">Uncharacterized protein</fullName>
    </submittedName>
</protein>
<evidence type="ECO:0000313" key="3">
    <source>
        <dbReference type="Proteomes" id="UP000008311"/>
    </source>
</evidence>
<dbReference type="AlphaFoldDB" id="B9SWV1"/>
<dbReference type="EMBL" id="EQ974211">
    <property type="protein sequence ID" value="EEF31940.1"/>
    <property type="molecule type" value="Genomic_DNA"/>
</dbReference>
<dbReference type="InParanoid" id="B9SWV1"/>
<feature type="region of interest" description="Disordered" evidence="1">
    <location>
        <begin position="1"/>
        <end position="25"/>
    </location>
</feature>
<keyword evidence="3" id="KW-1185">Reference proteome</keyword>
<sequence length="96" mass="11110">MESSLLSSPKMPSHRNSGVLAPRLEMTTNKSRLPSDLIELNLRVRLRLLEHKPLSTEVAHTKSFLTPPETSFPEASLHRKGQYCHRYWRDETGHLY</sequence>
<proteinExistence type="predicted"/>
<organism evidence="2 3">
    <name type="scientific">Ricinus communis</name>
    <name type="common">Castor bean</name>
    <dbReference type="NCBI Taxonomy" id="3988"/>
    <lineage>
        <taxon>Eukaryota</taxon>
        <taxon>Viridiplantae</taxon>
        <taxon>Streptophyta</taxon>
        <taxon>Embryophyta</taxon>
        <taxon>Tracheophyta</taxon>
        <taxon>Spermatophyta</taxon>
        <taxon>Magnoliopsida</taxon>
        <taxon>eudicotyledons</taxon>
        <taxon>Gunneridae</taxon>
        <taxon>Pentapetalae</taxon>
        <taxon>rosids</taxon>
        <taxon>fabids</taxon>
        <taxon>Malpighiales</taxon>
        <taxon>Euphorbiaceae</taxon>
        <taxon>Acalyphoideae</taxon>
        <taxon>Acalypheae</taxon>
        <taxon>Ricinus</taxon>
    </lineage>
</organism>